<dbReference type="RefSeq" id="WP_169324008.1">
    <property type="nucleotide sequence ID" value="NZ_JABCJJ010000005.1"/>
</dbReference>
<gene>
    <name evidence="3" type="ORF">HIR71_05300</name>
</gene>
<keyword evidence="2" id="KW-1133">Transmembrane helix</keyword>
<organism evidence="3 4">
    <name type="scientific">Cellulomonas fimi</name>
    <dbReference type="NCBI Taxonomy" id="1708"/>
    <lineage>
        <taxon>Bacteria</taxon>
        <taxon>Bacillati</taxon>
        <taxon>Actinomycetota</taxon>
        <taxon>Actinomycetes</taxon>
        <taxon>Micrococcales</taxon>
        <taxon>Cellulomonadaceae</taxon>
        <taxon>Cellulomonas</taxon>
    </lineage>
</organism>
<keyword evidence="2" id="KW-0472">Membrane</keyword>
<dbReference type="Proteomes" id="UP000562124">
    <property type="component" value="Unassembled WGS sequence"/>
</dbReference>
<accession>A0A7Y0LXC6</accession>
<name>A0A7Y0LXC6_CELFI</name>
<proteinExistence type="predicted"/>
<keyword evidence="2" id="KW-0812">Transmembrane</keyword>
<comment type="caution">
    <text evidence="3">The sequence shown here is derived from an EMBL/GenBank/DDBJ whole genome shotgun (WGS) entry which is preliminary data.</text>
</comment>
<dbReference type="EMBL" id="JABCJJ010000005">
    <property type="protein sequence ID" value="NMR19644.1"/>
    <property type="molecule type" value="Genomic_DNA"/>
</dbReference>
<evidence type="ECO:0000313" key="3">
    <source>
        <dbReference type="EMBL" id="NMR19644.1"/>
    </source>
</evidence>
<feature type="compositionally biased region" description="Low complexity" evidence="1">
    <location>
        <begin position="54"/>
        <end position="83"/>
    </location>
</feature>
<feature type="region of interest" description="Disordered" evidence="1">
    <location>
        <begin position="54"/>
        <end position="87"/>
    </location>
</feature>
<evidence type="ECO:0000313" key="4">
    <source>
        <dbReference type="Proteomes" id="UP000562124"/>
    </source>
</evidence>
<sequence length="199" mass="19557">MDRSTSPPDGPQARGRSRRGALGPRLTTFVVVDALLVLAFLVVLVLFLSSGPGTGGDAAPDDGATPAATGPTSPGAAPSAGSAGDDDTTFALPSGNIACEMSTDAATCTIANTTATPPPDAGCTGVIGRILTVTAEGAEMPCVEGALPGVAAPGTAVLEYGDSTTVGDFTCTSSSTGVTCRHDPSGRGFALARARAELF</sequence>
<evidence type="ECO:0000256" key="1">
    <source>
        <dbReference type="SAM" id="MobiDB-lite"/>
    </source>
</evidence>
<reference evidence="3 4" key="1">
    <citation type="submission" date="2020-04" db="EMBL/GenBank/DDBJ databases">
        <title>Sequencing and Assembly of C. fimi.</title>
        <authorList>
            <person name="Ramsey A.R."/>
        </authorList>
    </citation>
    <scope>NUCLEOTIDE SEQUENCE [LARGE SCALE GENOMIC DNA]</scope>
    <source>
        <strain evidence="3 4">SB</strain>
    </source>
</reference>
<keyword evidence="4" id="KW-1185">Reference proteome</keyword>
<evidence type="ECO:0000256" key="2">
    <source>
        <dbReference type="SAM" id="Phobius"/>
    </source>
</evidence>
<feature type="transmembrane region" description="Helical" evidence="2">
    <location>
        <begin position="26"/>
        <end position="48"/>
    </location>
</feature>
<protein>
    <submittedName>
        <fullName evidence="3">Uncharacterized protein</fullName>
    </submittedName>
</protein>
<dbReference type="AlphaFoldDB" id="A0A7Y0LXC6"/>